<dbReference type="OrthoDB" id="7363380at2"/>
<dbReference type="EMBL" id="VWPJ01000018">
    <property type="protein sequence ID" value="KAA5604408.1"/>
    <property type="molecule type" value="Genomic_DNA"/>
</dbReference>
<evidence type="ECO:0000313" key="2">
    <source>
        <dbReference type="EMBL" id="KAA5604408.1"/>
    </source>
</evidence>
<accession>A0A5M6I9Q0</accession>
<keyword evidence="3" id="KW-1185">Reference proteome</keyword>
<reference evidence="2 3" key="1">
    <citation type="submission" date="2019-09" db="EMBL/GenBank/DDBJ databases">
        <title>Genome sequence of Roseospira marina, one of the more divergent members of the non-sulfur purple photosynthetic bacterial family, the Rhodospirillaceae.</title>
        <authorList>
            <person name="Meyer T."/>
            <person name="Kyndt J."/>
        </authorList>
    </citation>
    <scope>NUCLEOTIDE SEQUENCE [LARGE SCALE GENOMIC DNA]</scope>
    <source>
        <strain evidence="2 3">DSM 15113</strain>
    </source>
</reference>
<sequence length="84" mass="9498">MAEVSKPARRGQIGRLGDEAPPAAASSNLTAKTYRDLNFKVPLHFRQRFKLEAVQRDMSQVDLLQAAFNYFVAHNPRDGHDDDE</sequence>
<feature type="region of interest" description="Disordered" evidence="1">
    <location>
        <begin position="1"/>
        <end position="28"/>
    </location>
</feature>
<dbReference type="AlphaFoldDB" id="A0A5M6I9Q0"/>
<proteinExistence type="predicted"/>
<evidence type="ECO:0000256" key="1">
    <source>
        <dbReference type="SAM" id="MobiDB-lite"/>
    </source>
</evidence>
<dbReference type="Proteomes" id="UP000324065">
    <property type="component" value="Unassembled WGS sequence"/>
</dbReference>
<name>A0A5M6I9Q0_9PROT</name>
<gene>
    <name evidence="2" type="ORF">F1188_16235</name>
</gene>
<organism evidence="2 3">
    <name type="scientific">Roseospira marina</name>
    <dbReference type="NCBI Taxonomy" id="140057"/>
    <lineage>
        <taxon>Bacteria</taxon>
        <taxon>Pseudomonadati</taxon>
        <taxon>Pseudomonadota</taxon>
        <taxon>Alphaproteobacteria</taxon>
        <taxon>Rhodospirillales</taxon>
        <taxon>Rhodospirillaceae</taxon>
        <taxon>Roseospira</taxon>
    </lineage>
</organism>
<protein>
    <submittedName>
        <fullName evidence="2">Uncharacterized protein</fullName>
    </submittedName>
</protein>
<comment type="caution">
    <text evidence="2">The sequence shown here is derived from an EMBL/GenBank/DDBJ whole genome shotgun (WGS) entry which is preliminary data.</text>
</comment>
<evidence type="ECO:0000313" key="3">
    <source>
        <dbReference type="Proteomes" id="UP000324065"/>
    </source>
</evidence>
<dbReference type="RefSeq" id="WP_150063499.1">
    <property type="nucleotide sequence ID" value="NZ_JACHII010000014.1"/>
</dbReference>